<dbReference type="OrthoDB" id="185373at2759"/>
<organism evidence="5 6">
    <name type="scientific">Rhynchospora breviuscula</name>
    <dbReference type="NCBI Taxonomy" id="2022672"/>
    <lineage>
        <taxon>Eukaryota</taxon>
        <taxon>Viridiplantae</taxon>
        <taxon>Streptophyta</taxon>
        <taxon>Embryophyta</taxon>
        <taxon>Tracheophyta</taxon>
        <taxon>Spermatophyta</taxon>
        <taxon>Magnoliopsida</taxon>
        <taxon>Liliopsida</taxon>
        <taxon>Poales</taxon>
        <taxon>Cyperaceae</taxon>
        <taxon>Cyperoideae</taxon>
        <taxon>Rhynchosporeae</taxon>
        <taxon>Rhynchospora</taxon>
    </lineage>
</organism>
<evidence type="ECO:0000313" key="5">
    <source>
        <dbReference type="EMBL" id="KAJ1704678.1"/>
    </source>
</evidence>
<feature type="repeat" description="PPR" evidence="3">
    <location>
        <begin position="400"/>
        <end position="434"/>
    </location>
</feature>
<dbReference type="PANTHER" id="PTHR47940:SF1">
    <property type="entry name" value="PROTEIN LOW PHOTOSYNTHETIC EFFICIENCY 1, CHLOROPLASTIC"/>
    <property type="match status" value="1"/>
</dbReference>
<keyword evidence="6" id="KW-1185">Reference proteome</keyword>
<dbReference type="Gene3D" id="1.25.40.10">
    <property type="entry name" value="Tetratricopeptide repeat domain"/>
    <property type="match status" value="3"/>
</dbReference>
<dbReference type="Pfam" id="PF17177">
    <property type="entry name" value="PPR_long"/>
    <property type="match status" value="1"/>
</dbReference>
<evidence type="ECO:0000313" key="6">
    <source>
        <dbReference type="Proteomes" id="UP001151287"/>
    </source>
</evidence>
<feature type="repeat" description="PPR" evidence="3">
    <location>
        <begin position="358"/>
        <end position="392"/>
    </location>
</feature>
<feature type="repeat" description="PPR" evidence="3">
    <location>
        <begin position="193"/>
        <end position="227"/>
    </location>
</feature>
<evidence type="ECO:0000259" key="4">
    <source>
        <dbReference type="Pfam" id="PF17177"/>
    </source>
</evidence>
<feature type="repeat" description="PPR" evidence="3">
    <location>
        <begin position="540"/>
        <end position="574"/>
    </location>
</feature>
<feature type="repeat" description="PPR" evidence="3">
    <location>
        <begin position="470"/>
        <end position="504"/>
    </location>
</feature>
<name>A0A9Q0D2L7_9POAL</name>
<comment type="caution">
    <text evidence="5">The sequence shown here is derived from an EMBL/GenBank/DDBJ whole genome shotgun (WGS) entry which is preliminary data.</text>
</comment>
<dbReference type="SUPFAM" id="SSF48452">
    <property type="entry name" value="TPR-like"/>
    <property type="match status" value="1"/>
</dbReference>
<evidence type="ECO:0000256" key="2">
    <source>
        <dbReference type="ARBA" id="ARBA00022946"/>
    </source>
</evidence>
<gene>
    <name evidence="5" type="ORF">LUZ63_004457</name>
</gene>
<feature type="repeat" description="PPR" evidence="3">
    <location>
        <begin position="435"/>
        <end position="469"/>
    </location>
</feature>
<evidence type="ECO:0000256" key="1">
    <source>
        <dbReference type="ARBA" id="ARBA00022737"/>
    </source>
</evidence>
<dbReference type="InterPro" id="IPR053343">
    <property type="entry name" value="PSII_mRNA-binding_protein"/>
</dbReference>
<dbReference type="PANTHER" id="PTHR47940">
    <property type="entry name" value="OS12G0283900 PROTEIN"/>
    <property type="match status" value="1"/>
</dbReference>
<dbReference type="InterPro" id="IPR011990">
    <property type="entry name" value="TPR-like_helical_dom_sf"/>
</dbReference>
<dbReference type="Proteomes" id="UP001151287">
    <property type="component" value="Unassembled WGS sequence"/>
</dbReference>
<feature type="repeat" description="PPR" evidence="3">
    <location>
        <begin position="505"/>
        <end position="539"/>
    </location>
</feature>
<accession>A0A9Q0D2L7</accession>
<reference evidence="5" key="1">
    <citation type="journal article" date="2022" name="Cell">
        <title>Repeat-based holocentromeres influence genome architecture and karyotype evolution.</title>
        <authorList>
            <person name="Hofstatter P.G."/>
            <person name="Thangavel G."/>
            <person name="Lux T."/>
            <person name="Neumann P."/>
            <person name="Vondrak T."/>
            <person name="Novak P."/>
            <person name="Zhang M."/>
            <person name="Costa L."/>
            <person name="Castellani M."/>
            <person name="Scott A."/>
            <person name="Toegelov H."/>
            <person name="Fuchs J."/>
            <person name="Mata-Sucre Y."/>
            <person name="Dias Y."/>
            <person name="Vanzela A.L.L."/>
            <person name="Huettel B."/>
            <person name="Almeida C.C.S."/>
            <person name="Simkova H."/>
            <person name="Souza G."/>
            <person name="Pedrosa-Harand A."/>
            <person name="Macas J."/>
            <person name="Mayer K.F.X."/>
            <person name="Houben A."/>
            <person name="Marques A."/>
        </authorList>
    </citation>
    <scope>NUCLEOTIDE SEQUENCE</scope>
    <source>
        <strain evidence="5">RhyBre1mFocal</strain>
    </source>
</reference>
<keyword evidence="1" id="KW-0677">Repeat</keyword>
<proteinExistence type="predicted"/>
<feature type="domain" description="PROP1-like PPR" evidence="4">
    <location>
        <begin position="446"/>
        <end position="599"/>
    </location>
</feature>
<dbReference type="InterPro" id="IPR002885">
    <property type="entry name" value="PPR_rpt"/>
</dbReference>
<dbReference type="PROSITE" id="PS51375">
    <property type="entry name" value="PPR"/>
    <property type="match status" value="7"/>
</dbReference>
<evidence type="ECO:0000256" key="3">
    <source>
        <dbReference type="PROSITE-ProRule" id="PRU00708"/>
    </source>
</evidence>
<sequence>MQPLIASNPNQSVLVKSYLDSDKLCAFPFPFVKIIRRMPCFGFPSNFPILKSDEINRGASNTSTYSKRSLGVDQTSEKVDVNYEKSSNSPRNGRVNVRALASTLHNAKTAEDVEESLKDYSDLPLPVFTTLIQGLGRAKRLEAAFAIVEWLKKNKTLSVLIYNTLLSAVKLNKKYYKVGDVIDDMKSQGFELSIVTYNTLMLIYIEQGKPKEVFNLISQIQDAGLLPSPATFSIILMAYKEIEDAHGALQYFIKFREKYRIGELQRDSSEEDWDNEFVKIEKIMVRICLSVMRRWLVKEENNTTEVLKFLDSMDRAGVKMDTNFFERLVWACTREEHYMVVRELYKRLRESGPGDGLSVTVCNHIIWLMGKAKKWWAALEVYEEMLEKGPTPNYLSFELVVSNFTVLLTAARRRGLWRWAVQLLDKMHKRGLRPGTRQWNAVLLACSKAGETDAAIKIFQQMVQKGEKPTVYSYGALLSALEKGTLYDEAIRVWDHMQKLGVEPNLHTYTTLASIYAQKGDHDKVESVLEEMVAARIEPTVVTFNAIISGCAKCQMGAAAFEWFHRMKGANVKPNEVSYEMVIDALTHDGKPRLAYQMYVRAYNEGLMLNKKAYDAVVEAGRASGVIVDLDDLGLHPVERRKPTQIKNNQSDFAGTPV</sequence>
<keyword evidence="2" id="KW-0809">Transit peptide</keyword>
<dbReference type="EMBL" id="JAMQYH010000001">
    <property type="protein sequence ID" value="KAJ1704678.1"/>
    <property type="molecule type" value="Genomic_DNA"/>
</dbReference>
<protein>
    <recommendedName>
        <fullName evidence="4">PROP1-like PPR domain-containing protein</fullName>
    </recommendedName>
</protein>
<dbReference type="Pfam" id="PF13812">
    <property type="entry name" value="PPR_3"/>
    <property type="match status" value="2"/>
</dbReference>
<dbReference type="InterPro" id="IPR033443">
    <property type="entry name" value="PROP1-like_PPR_dom"/>
</dbReference>
<dbReference type="NCBIfam" id="TIGR00756">
    <property type="entry name" value="PPR"/>
    <property type="match status" value="4"/>
</dbReference>
<dbReference type="Pfam" id="PF01535">
    <property type="entry name" value="PPR"/>
    <property type="match status" value="2"/>
</dbReference>
<dbReference type="AlphaFoldDB" id="A0A9Q0D2L7"/>